<dbReference type="Proteomes" id="UP000255517">
    <property type="component" value="Unassembled WGS sequence"/>
</dbReference>
<dbReference type="PANTHER" id="PTHR30032:SF4">
    <property type="entry name" value="AMIDASE ENHANCER"/>
    <property type="match status" value="1"/>
</dbReference>
<evidence type="ECO:0000313" key="4">
    <source>
        <dbReference type="Proteomes" id="UP000255517"/>
    </source>
</evidence>
<feature type="chain" id="PRO_5017012797" evidence="1">
    <location>
        <begin position="22"/>
        <end position="377"/>
    </location>
</feature>
<protein>
    <submittedName>
        <fullName evidence="3">Modifier protein of major autolysin</fullName>
    </submittedName>
</protein>
<reference evidence="3 4" key="1">
    <citation type="submission" date="2018-06" db="EMBL/GenBank/DDBJ databases">
        <authorList>
            <consortium name="Pathogen Informatics"/>
            <person name="Doyle S."/>
        </authorList>
    </citation>
    <scope>NUCLEOTIDE SEQUENCE [LARGE SCALE GENOMIC DNA]</scope>
    <source>
        <strain evidence="3 4">NCTC13149</strain>
    </source>
</reference>
<dbReference type="STRING" id="1122949.GCA_000378725_01147"/>
<dbReference type="RefSeq" id="WP_009344690.1">
    <property type="nucleotide sequence ID" value="NZ_CP165621.1"/>
</dbReference>
<accession>A0A379C691</accession>
<dbReference type="GO" id="GO:0030435">
    <property type="term" value="P:sporulation resulting in formation of a cellular spore"/>
    <property type="evidence" value="ECO:0007669"/>
    <property type="project" value="InterPro"/>
</dbReference>
<sequence>MKKILLIFLLFLMLCPMNLLAEERLNIKVGPSNPVDKEIKLSTKANFQIISSDFSLLNNTNLKELKVTLKNGKVYLKGENFTMENFPLDGSMLINSSKEIKVENLKRSYLGAISFRINNNKLDIINNIDIENYLRGILPKEMSPSFAQEALKAQAVASRSFAISNKNKCIKNGYNLDDTTACQVYRGSSCYNKITDKAVEATKGQVLTYKGKVIEAIFGASSGGYTADAKDVWGGEIVDYLIAKEDPYSTYEWDAILTNQELSKLGLGEIYTIEIADYDSSGRIKNITVTGANGVKNFTGNQFRNKVGSMKCKSTLFEIMNLGDSFSLKGKGFGHGVGMSQYGAQKMAKSDFKYEEILGFYFPGTELKSMEGVNENK</sequence>
<organism evidence="3 4">
    <name type="scientific">Peptoniphilus lacrimalis</name>
    <dbReference type="NCBI Taxonomy" id="33031"/>
    <lineage>
        <taxon>Bacteria</taxon>
        <taxon>Bacillati</taxon>
        <taxon>Bacillota</taxon>
        <taxon>Tissierellia</taxon>
        <taxon>Tissierellales</taxon>
        <taxon>Peptoniphilaceae</taxon>
        <taxon>Peptoniphilus</taxon>
    </lineage>
</organism>
<evidence type="ECO:0000259" key="2">
    <source>
        <dbReference type="Pfam" id="PF08486"/>
    </source>
</evidence>
<dbReference type="OrthoDB" id="9794671at2"/>
<dbReference type="NCBIfam" id="TIGR02669">
    <property type="entry name" value="SpoIID_LytB"/>
    <property type="match status" value="1"/>
</dbReference>
<proteinExistence type="predicted"/>
<keyword evidence="1" id="KW-0732">Signal</keyword>
<dbReference type="AlphaFoldDB" id="A0A379C691"/>
<gene>
    <name evidence="3" type="primary">lytB</name>
    <name evidence="3" type="ORF">NCTC13149_01039</name>
</gene>
<dbReference type="InterPro" id="IPR013486">
    <property type="entry name" value="SpoIID/LytB"/>
</dbReference>
<dbReference type="PANTHER" id="PTHR30032">
    <property type="entry name" value="N-ACETYLMURAMOYL-L-ALANINE AMIDASE-RELATED"/>
    <property type="match status" value="1"/>
</dbReference>
<feature type="domain" description="Sporulation stage II protein D amidase enhancer LytB N-terminal" evidence="2">
    <location>
        <begin position="119"/>
        <end position="209"/>
    </location>
</feature>
<dbReference type="GO" id="GO:0030288">
    <property type="term" value="C:outer membrane-bounded periplasmic space"/>
    <property type="evidence" value="ECO:0007669"/>
    <property type="project" value="TreeGrafter"/>
</dbReference>
<dbReference type="EMBL" id="UGSZ01000001">
    <property type="protein sequence ID" value="SUB57205.1"/>
    <property type="molecule type" value="Genomic_DNA"/>
</dbReference>
<dbReference type="InterPro" id="IPR013693">
    <property type="entry name" value="SpoIID/LytB_N"/>
</dbReference>
<feature type="signal peptide" evidence="1">
    <location>
        <begin position="1"/>
        <end position="21"/>
    </location>
</feature>
<evidence type="ECO:0000313" key="3">
    <source>
        <dbReference type="EMBL" id="SUB57205.1"/>
    </source>
</evidence>
<dbReference type="Pfam" id="PF08486">
    <property type="entry name" value="SpoIID"/>
    <property type="match status" value="1"/>
</dbReference>
<dbReference type="InterPro" id="IPR051922">
    <property type="entry name" value="Bact_Sporulation_Assoc"/>
</dbReference>
<name>A0A379C691_9FIRM</name>
<evidence type="ECO:0000256" key="1">
    <source>
        <dbReference type="SAM" id="SignalP"/>
    </source>
</evidence>